<accession>A0AAV2KNL9</accession>
<feature type="transmembrane region" description="Helical" evidence="1">
    <location>
        <begin position="23"/>
        <end position="42"/>
    </location>
</feature>
<evidence type="ECO:0000313" key="2">
    <source>
        <dbReference type="EMBL" id="CAL1591239.1"/>
    </source>
</evidence>
<dbReference type="Proteomes" id="UP001497482">
    <property type="component" value="Chromosome 19"/>
</dbReference>
<reference evidence="2 3" key="1">
    <citation type="submission" date="2024-04" db="EMBL/GenBank/DDBJ databases">
        <authorList>
            <person name="Waldvogel A.-M."/>
            <person name="Schoenle A."/>
        </authorList>
    </citation>
    <scope>NUCLEOTIDE SEQUENCE [LARGE SCALE GENOMIC DNA]</scope>
</reference>
<protein>
    <submittedName>
        <fullName evidence="2">Uncharacterized protein</fullName>
    </submittedName>
</protein>
<keyword evidence="1" id="KW-0472">Membrane</keyword>
<keyword evidence="1" id="KW-0812">Transmembrane</keyword>
<evidence type="ECO:0000313" key="3">
    <source>
        <dbReference type="Proteomes" id="UP001497482"/>
    </source>
</evidence>
<organism evidence="2 3">
    <name type="scientific">Knipowitschia caucasica</name>
    <name type="common">Caucasian dwarf goby</name>
    <name type="synonym">Pomatoschistus caucasicus</name>
    <dbReference type="NCBI Taxonomy" id="637954"/>
    <lineage>
        <taxon>Eukaryota</taxon>
        <taxon>Metazoa</taxon>
        <taxon>Chordata</taxon>
        <taxon>Craniata</taxon>
        <taxon>Vertebrata</taxon>
        <taxon>Euteleostomi</taxon>
        <taxon>Actinopterygii</taxon>
        <taxon>Neopterygii</taxon>
        <taxon>Teleostei</taxon>
        <taxon>Neoteleostei</taxon>
        <taxon>Acanthomorphata</taxon>
        <taxon>Gobiaria</taxon>
        <taxon>Gobiiformes</taxon>
        <taxon>Gobioidei</taxon>
        <taxon>Gobiidae</taxon>
        <taxon>Gobiinae</taxon>
        <taxon>Knipowitschia</taxon>
    </lineage>
</organism>
<keyword evidence="3" id="KW-1185">Reference proteome</keyword>
<dbReference type="AlphaFoldDB" id="A0AAV2KNL9"/>
<name>A0AAV2KNL9_KNICA</name>
<proteinExistence type="predicted"/>
<sequence length="166" mass="18730">MGLWTQLTLLLWKNFTLRRRQKLRFLIELVWPIVLFVILVLVRSSNKAINKDQCHYPNKPMPSAGVLPWIQGMVCNLENPCLNSPTPGEAPGQVNNFNDSIIAGVLIQMQSLLVNKSILSKVKVLAGDLNQWNVLLTRAASNNSCKKSWRSTLKRTLTNHCLVKSP</sequence>
<gene>
    <name evidence="2" type="ORF">KC01_LOCUS20627</name>
</gene>
<evidence type="ECO:0000256" key="1">
    <source>
        <dbReference type="SAM" id="Phobius"/>
    </source>
</evidence>
<keyword evidence="1" id="KW-1133">Transmembrane helix</keyword>
<dbReference type="EMBL" id="OZ035841">
    <property type="protein sequence ID" value="CAL1591239.1"/>
    <property type="molecule type" value="Genomic_DNA"/>
</dbReference>